<dbReference type="InterPro" id="IPR004484">
    <property type="entry name" value="CbiA/CobB_synth"/>
</dbReference>
<dbReference type="GO" id="GO:0005524">
    <property type="term" value="F:ATP binding"/>
    <property type="evidence" value="ECO:0007669"/>
    <property type="project" value="UniProtKB-KW"/>
</dbReference>
<comment type="similarity">
    <text evidence="3">Belongs to the CobB/CobQ family. CobQ subfamily.</text>
</comment>
<evidence type="ECO:0000256" key="9">
    <source>
        <dbReference type="ARBA" id="ARBA00022962"/>
    </source>
</evidence>
<feature type="domain" description="CobB/CobQ-like glutamine amidotransferase" evidence="11">
    <location>
        <begin position="273"/>
        <end position="457"/>
    </location>
</feature>
<evidence type="ECO:0000256" key="8">
    <source>
        <dbReference type="ARBA" id="ARBA00022842"/>
    </source>
</evidence>
<dbReference type="PANTHER" id="PTHR43873:SF1">
    <property type="entry name" value="COBYRINATE A,C-DIAMIDE SYNTHASE"/>
    <property type="match status" value="1"/>
</dbReference>
<dbReference type="PANTHER" id="PTHR43873">
    <property type="entry name" value="COBYRINATE A,C-DIAMIDE SYNTHASE"/>
    <property type="match status" value="1"/>
</dbReference>
<comment type="caution">
    <text evidence="12">The sequence shown here is derived from an EMBL/GenBank/DDBJ whole genome shotgun (WGS) entry which is preliminary data.</text>
</comment>
<dbReference type="Gene3D" id="3.40.50.300">
    <property type="entry name" value="P-loop containing nucleotide triphosphate hydrolases"/>
    <property type="match status" value="1"/>
</dbReference>
<keyword evidence="9" id="KW-0315">Glutamine amidotransferase</keyword>
<dbReference type="InterPro" id="IPR027417">
    <property type="entry name" value="P-loop_NTPase"/>
</dbReference>
<keyword evidence="5" id="KW-0436">Ligase</keyword>
<evidence type="ECO:0000256" key="5">
    <source>
        <dbReference type="ARBA" id="ARBA00022598"/>
    </source>
</evidence>
<name>A0A843B325_9BURK</name>
<evidence type="ECO:0000256" key="2">
    <source>
        <dbReference type="ARBA" id="ARBA00004953"/>
    </source>
</evidence>
<dbReference type="GO" id="GO:0042242">
    <property type="term" value="F:cobyrinic acid a,c-diamide synthase activity"/>
    <property type="evidence" value="ECO:0007669"/>
    <property type="project" value="InterPro"/>
</dbReference>
<dbReference type="InterPro" id="IPR029062">
    <property type="entry name" value="Class_I_gatase-like"/>
</dbReference>
<gene>
    <name evidence="12" type="ORF">HF327_015205</name>
</gene>
<evidence type="ECO:0000259" key="10">
    <source>
        <dbReference type="Pfam" id="PF01656"/>
    </source>
</evidence>
<comment type="pathway">
    <text evidence="2">Cofactor biosynthesis; adenosylcobalamin biosynthesis.</text>
</comment>
<accession>A0A843B325</accession>
<feature type="domain" description="CobQ/CobB/MinD/ParA nucleotide binding" evidence="10">
    <location>
        <begin position="13"/>
        <end position="170"/>
    </location>
</feature>
<evidence type="ECO:0000256" key="4">
    <source>
        <dbReference type="ARBA" id="ARBA00022573"/>
    </source>
</evidence>
<dbReference type="EMBL" id="JABBCQ020000013">
    <property type="protein sequence ID" value="MBI1625846.1"/>
    <property type="molecule type" value="Genomic_DNA"/>
</dbReference>
<dbReference type="GO" id="GO:0009236">
    <property type="term" value="P:cobalamin biosynthetic process"/>
    <property type="evidence" value="ECO:0007669"/>
    <property type="project" value="UniProtKB-KW"/>
</dbReference>
<evidence type="ECO:0000259" key="11">
    <source>
        <dbReference type="Pfam" id="PF07685"/>
    </source>
</evidence>
<dbReference type="Pfam" id="PF01656">
    <property type="entry name" value="CbiA"/>
    <property type="match status" value="1"/>
</dbReference>
<protein>
    <submittedName>
        <fullName evidence="12">Cobyrinate a,c-diamide synthase</fullName>
    </submittedName>
</protein>
<dbReference type="Gene3D" id="3.40.50.880">
    <property type="match status" value="1"/>
</dbReference>
<dbReference type="Pfam" id="PF07685">
    <property type="entry name" value="GATase_3"/>
    <property type="match status" value="1"/>
</dbReference>
<evidence type="ECO:0000313" key="12">
    <source>
        <dbReference type="EMBL" id="MBI1625846.1"/>
    </source>
</evidence>
<dbReference type="Proteomes" id="UP000530032">
    <property type="component" value="Unassembled WGS sequence"/>
</dbReference>
<reference evidence="12" key="1">
    <citation type="submission" date="2020-12" db="EMBL/GenBank/DDBJ databases">
        <title>Comamonas sp. nov., isolated from stream water.</title>
        <authorList>
            <person name="Park K.-H."/>
        </authorList>
    </citation>
    <scope>NUCLEOTIDE SEQUENCE</scope>
    <source>
        <strain evidence="12">EJ-4</strain>
    </source>
</reference>
<organism evidence="12 13">
    <name type="scientific">Comamonas suwonensis</name>
    <dbReference type="NCBI Taxonomy" id="2606214"/>
    <lineage>
        <taxon>Bacteria</taxon>
        <taxon>Pseudomonadati</taxon>
        <taxon>Pseudomonadota</taxon>
        <taxon>Betaproteobacteria</taxon>
        <taxon>Burkholderiales</taxon>
        <taxon>Comamonadaceae</taxon>
        <taxon>Comamonas</taxon>
    </lineage>
</organism>
<evidence type="ECO:0000256" key="7">
    <source>
        <dbReference type="ARBA" id="ARBA00022840"/>
    </source>
</evidence>
<dbReference type="AlphaFoldDB" id="A0A843B325"/>
<dbReference type="PROSITE" id="PS51274">
    <property type="entry name" value="GATASE_COBBQ"/>
    <property type="match status" value="1"/>
</dbReference>
<dbReference type="SUPFAM" id="SSF52540">
    <property type="entry name" value="P-loop containing nucleoside triphosphate hydrolases"/>
    <property type="match status" value="1"/>
</dbReference>
<keyword evidence="8" id="KW-0460">Magnesium</keyword>
<keyword evidence="4" id="KW-0169">Cobalamin biosynthesis</keyword>
<sequence>MLAMTETTRCPAILISAPASGQGKTTVTAALARLHARQGRKVRVFKCGPDFLDPYWHGLASGAPVHSVDLWMTGEADVRQRLHEAAQEADLILVEGVMGLFDGNFSAADLAQLLGLPVLAVVDASAMAGTFGALAYGLQHYQPSLRWAGMLANRVATAHHADMLQQGLRDPSLWLGAMPGVQLGENAPKARTAALLPERHLGLIAAHELSDAMQRLDAAADALAQTPLGQRLWTAAEDAPSWQDWCVDFAPPDMAADASIDPPQVQPWLAGRRIAIARDAAFSFIYPANLDCLRAMGAELRFFSPLAGDALPTCDALWLPGGYPELHAQALHANQALREAMAEHVAEGKPVWAECGGMLALCEGVTGLDGHIQAMWGLLPGQVIMQNRLGGLGMQQLVLDTGLLRGHTFHYTRLETTMPVSTRSSRPGAAVQPDRGEALYAHGSVRASYFHAWFPSNPAAVAGLFGATIQA</sequence>
<evidence type="ECO:0000256" key="6">
    <source>
        <dbReference type="ARBA" id="ARBA00022741"/>
    </source>
</evidence>
<comment type="cofactor">
    <cofactor evidence="1">
        <name>Mg(2+)</name>
        <dbReference type="ChEBI" id="CHEBI:18420"/>
    </cofactor>
</comment>
<keyword evidence="7" id="KW-0067">ATP-binding</keyword>
<keyword evidence="6" id="KW-0547">Nucleotide-binding</keyword>
<evidence type="ECO:0000256" key="3">
    <source>
        <dbReference type="ARBA" id="ARBA00006205"/>
    </source>
</evidence>
<dbReference type="SUPFAM" id="SSF52317">
    <property type="entry name" value="Class I glutamine amidotransferase-like"/>
    <property type="match status" value="1"/>
</dbReference>
<keyword evidence="13" id="KW-1185">Reference proteome</keyword>
<evidence type="ECO:0000256" key="1">
    <source>
        <dbReference type="ARBA" id="ARBA00001946"/>
    </source>
</evidence>
<proteinExistence type="inferred from homology"/>
<dbReference type="InterPro" id="IPR002586">
    <property type="entry name" value="CobQ/CobB/MinD/ParA_Nub-bd_dom"/>
</dbReference>
<dbReference type="RefSeq" id="WP_198460980.1">
    <property type="nucleotide sequence ID" value="NZ_JABBCQ020000013.1"/>
</dbReference>
<dbReference type="CDD" id="cd03130">
    <property type="entry name" value="GATase1_CobB"/>
    <property type="match status" value="1"/>
</dbReference>
<dbReference type="NCBIfam" id="NF002204">
    <property type="entry name" value="PRK01077.1"/>
    <property type="match status" value="1"/>
</dbReference>
<evidence type="ECO:0000313" key="13">
    <source>
        <dbReference type="Proteomes" id="UP000530032"/>
    </source>
</evidence>
<dbReference type="InterPro" id="IPR011698">
    <property type="entry name" value="GATase_3"/>
</dbReference>